<dbReference type="AlphaFoldDB" id="A0A011MNU3"/>
<evidence type="ECO:0000313" key="4">
    <source>
        <dbReference type="Proteomes" id="UP000020218"/>
    </source>
</evidence>
<dbReference type="GO" id="GO:0016740">
    <property type="term" value="F:transferase activity"/>
    <property type="evidence" value="ECO:0007669"/>
    <property type="project" value="UniProtKB-KW"/>
</dbReference>
<dbReference type="InterPro" id="IPR029044">
    <property type="entry name" value="Nucleotide-diphossugar_trans"/>
</dbReference>
<dbReference type="STRING" id="1454001.AW08_03769"/>
<dbReference type="Proteomes" id="UP000020218">
    <property type="component" value="Unassembled WGS sequence"/>
</dbReference>
<evidence type="ECO:0000256" key="1">
    <source>
        <dbReference type="SAM" id="Phobius"/>
    </source>
</evidence>
<gene>
    <name evidence="3" type="ORF">AW08_03769</name>
</gene>
<dbReference type="PANTHER" id="PTHR43685:SF2">
    <property type="entry name" value="GLYCOSYLTRANSFERASE 2-LIKE DOMAIN-CONTAINING PROTEIN"/>
    <property type="match status" value="1"/>
</dbReference>
<name>A0A011MNU3_9PROT</name>
<dbReference type="InterPro" id="IPR050834">
    <property type="entry name" value="Glycosyltransf_2"/>
</dbReference>
<feature type="transmembrane region" description="Helical" evidence="1">
    <location>
        <begin position="249"/>
        <end position="267"/>
    </location>
</feature>
<evidence type="ECO:0000313" key="3">
    <source>
        <dbReference type="EMBL" id="EXI64211.1"/>
    </source>
</evidence>
<keyword evidence="1" id="KW-0472">Membrane</keyword>
<dbReference type="EMBL" id="JFAX01000039">
    <property type="protein sequence ID" value="EXI64211.1"/>
    <property type="molecule type" value="Genomic_DNA"/>
</dbReference>
<proteinExistence type="predicted"/>
<sequence>MSMVSVVVPCRNEAEHIGNVLDSILRSGYPDELLEVLVVDGLSDDGTREIVREYTVSHANVRMIDNPARYTAHGMNVGIRAAKGEIIIRVDSHAIYPPDYIATLVCYSQRLLADNVGPCLETVPGDSSRTAVAISRVLSNRFGVGNSAFRLASSQADYAEADTVPFGCFRREVFERIGFFDEDLIRNQDNEFNERILAAGGSIYLIPSLKVRYFARKTYRDLWLMLFQYGYYGPMVDRKLKRRSQLRRYVPAAFIAALAVPLLAIPLEPWVAIVSVATISAHSSLNLGVSLAQTTREGDLRLAPYLFWGFVVAHLSYGVGYWFGLWNEKVRKGKGGLRISERLSR</sequence>
<keyword evidence="4" id="KW-1185">Reference proteome</keyword>
<dbReference type="SUPFAM" id="SSF53448">
    <property type="entry name" value="Nucleotide-diphospho-sugar transferases"/>
    <property type="match status" value="1"/>
</dbReference>
<organism evidence="3 4">
    <name type="scientific">Candidatus Accumulibacter adjunctus</name>
    <dbReference type="NCBI Taxonomy" id="1454001"/>
    <lineage>
        <taxon>Bacteria</taxon>
        <taxon>Pseudomonadati</taxon>
        <taxon>Pseudomonadota</taxon>
        <taxon>Betaproteobacteria</taxon>
        <taxon>Candidatus Accumulibacter</taxon>
    </lineage>
</organism>
<dbReference type="CDD" id="cd02525">
    <property type="entry name" value="Succinoglycan_BP_ExoA"/>
    <property type="match status" value="1"/>
</dbReference>
<dbReference type="Pfam" id="PF00535">
    <property type="entry name" value="Glycos_transf_2"/>
    <property type="match status" value="1"/>
</dbReference>
<keyword evidence="1" id="KW-1133">Transmembrane helix</keyword>
<reference evidence="3" key="1">
    <citation type="submission" date="2014-02" db="EMBL/GenBank/DDBJ databases">
        <title>Expanding our view of genomic diversity in Candidatus Accumulibacter clades.</title>
        <authorList>
            <person name="Skennerton C.T."/>
            <person name="Barr J.J."/>
            <person name="Slater F.R."/>
            <person name="Bond P.L."/>
            <person name="Tyson G.W."/>
        </authorList>
    </citation>
    <scope>NUCLEOTIDE SEQUENCE [LARGE SCALE GENOMIC DNA]</scope>
</reference>
<dbReference type="PANTHER" id="PTHR43685">
    <property type="entry name" value="GLYCOSYLTRANSFERASE"/>
    <property type="match status" value="1"/>
</dbReference>
<evidence type="ECO:0000259" key="2">
    <source>
        <dbReference type="Pfam" id="PF00535"/>
    </source>
</evidence>
<comment type="caution">
    <text evidence="3">The sequence shown here is derived from an EMBL/GenBank/DDBJ whole genome shotgun (WGS) entry which is preliminary data.</text>
</comment>
<dbReference type="InterPro" id="IPR001173">
    <property type="entry name" value="Glyco_trans_2-like"/>
</dbReference>
<dbReference type="Gene3D" id="3.90.550.10">
    <property type="entry name" value="Spore Coat Polysaccharide Biosynthesis Protein SpsA, Chain A"/>
    <property type="match status" value="1"/>
</dbReference>
<protein>
    <submittedName>
        <fullName evidence="3">N-glycosyltransferase</fullName>
    </submittedName>
</protein>
<keyword evidence="1" id="KW-0812">Transmembrane</keyword>
<feature type="transmembrane region" description="Helical" evidence="1">
    <location>
        <begin position="305"/>
        <end position="324"/>
    </location>
</feature>
<accession>A0A011MNU3</accession>
<feature type="domain" description="Glycosyltransferase 2-like" evidence="2">
    <location>
        <begin position="5"/>
        <end position="147"/>
    </location>
</feature>